<evidence type="ECO:0000313" key="2">
    <source>
        <dbReference type="Proteomes" id="UP000452141"/>
    </source>
</evidence>
<protein>
    <submittedName>
        <fullName evidence="1">EamA-like transporter family protein</fullName>
    </submittedName>
</protein>
<dbReference type="AlphaFoldDB" id="A0A844FQ06"/>
<organism evidence="1 2">
    <name type="scientific">Lactobacillus equicursoris</name>
    <dbReference type="NCBI Taxonomy" id="420645"/>
    <lineage>
        <taxon>Bacteria</taxon>
        <taxon>Bacillati</taxon>
        <taxon>Bacillota</taxon>
        <taxon>Bacilli</taxon>
        <taxon>Lactobacillales</taxon>
        <taxon>Lactobacillaceae</taxon>
        <taxon>Lactobacillus</taxon>
    </lineage>
</organism>
<dbReference type="EMBL" id="VUMW01000082">
    <property type="protein sequence ID" value="MST80711.1"/>
    <property type="molecule type" value="Genomic_DNA"/>
</dbReference>
<evidence type="ECO:0000313" key="1">
    <source>
        <dbReference type="EMBL" id="MST80711.1"/>
    </source>
</evidence>
<gene>
    <name evidence="1" type="ORF">FYJ61_09895</name>
</gene>
<sequence>MQHALILLGVLIAGMGLSVEAGLLG</sequence>
<name>A0A844FQ06_9LACO</name>
<dbReference type="Proteomes" id="UP000452141">
    <property type="component" value="Unassembled WGS sequence"/>
</dbReference>
<feature type="non-terminal residue" evidence="1">
    <location>
        <position position="25"/>
    </location>
</feature>
<comment type="caution">
    <text evidence="1">The sequence shown here is derived from an EMBL/GenBank/DDBJ whole genome shotgun (WGS) entry which is preliminary data.</text>
</comment>
<proteinExistence type="predicted"/>
<accession>A0A844FQ06</accession>
<reference evidence="1 2" key="1">
    <citation type="submission" date="2019-08" db="EMBL/GenBank/DDBJ databases">
        <title>In-depth cultivation of the pig gut microbiome towards novel bacterial diversity and tailored functional studies.</title>
        <authorList>
            <person name="Wylensek D."/>
            <person name="Hitch T.C.A."/>
            <person name="Clavel T."/>
        </authorList>
    </citation>
    <scope>NUCLEOTIDE SEQUENCE [LARGE SCALE GENOMIC DNA]</scope>
    <source>
        <strain evidence="1 2">WCA-470BD-2E</strain>
    </source>
</reference>